<dbReference type="Proteomes" id="UP001335720">
    <property type="component" value="Chromosome"/>
</dbReference>
<sequence>MGILDLFNTNPFDKYISGSFIPGAEIKVNDSKLILKNVVIISIEVNLSVENEASTCLIELENSQPNFNSGSFTLANEFASVKIGAKLEVTLGYFGKEAGGFEGKKVFLGYISNFDIEVDCRDICKLYIRGMDAKIWMMTSKKTELKKEMTNYSSIIQNTLKPFSNKLEGSEINIKGEAKLGSPVYQYGQSYFEFLSQIAEDIGHWFFISLGKLYFVSPKFSTEKTLALAPNLTGLLNIKANVGVWGIPKEVSIVTLDRKKPGEIIESKSKDASSVGNGSSISSLINNLDVTCNSIRIVENNFISEAETKFIAESLFLKRSLNLQEITVKIIGYPDIKLANLLEISGFQGPINNSYIVVSIEHNWDFVSKSTYSIIKAVANTCNKQ</sequence>
<reference evidence="1" key="1">
    <citation type="journal article" date="2023" name="ISME J.">
        <title>Emergence of putative energy parasites within Clostridia revealed by genome analysis of a novel endosymbiotic clade.</title>
        <authorList>
            <person name="Takahashi K."/>
            <person name="Kuwahara H."/>
            <person name="Horikawa Y."/>
            <person name="Izawa K."/>
            <person name="Kato D."/>
            <person name="Inagaki T."/>
            <person name="Yuki M."/>
            <person name="Ohkuma M."/>
            <person name="Hongoh Y."/>
        </authorList>
    </citation>
    <scope>NUCLEOTIDE SEQUENCE</scope>
    <source>
        <strain evidence="1">RsTa-C01</strain>
    </source>
</reference>
<dbReference type="EMBL" id="AP027925">
    <property type="protein sequence ID" value="BED93117.1"/>
    <property type="molecule type" value="Genomic_DNA"/>
</dbReference>
<name>A0AA48KZQ2_9FIRM</name>
<dbReference type="KEGG" id="ptrh:RsTaC01_1079"/>
<gene>
    <name evidence="1" type="ORF">RsTaC01_1079</name>
</gene>
<proteinExistence type="predicted"/>
<dbReference type="AlphaFoldDB" id="A0AA48KZQ2"/>
<evidence type="ECO:0000313" key="1">
    <source>
        <dbReference type="EMBL" id="BED93117.1"/>
    </source>
</evidence>
<organism evidence="1">
    <name type="scientific">Candidatus Paraimprobicoccus trichonymphae</name>
    <dbReference type="NCBI Taxonomy" id="3033793"/>
    <lineage>
        <taxon>Bacteria</taxon>
        <taxon>Bacillati</taxon>
        <taxon>Bacillota</taxon>
        <taxon>Clostridia</taxon>
        <taxon>Candidatus Paraimprobicoccus</taxon>
    </lineage>
</organism>
<dbReference type="SUPFAM" id="SSF69279">
    <property type="entry name" value="Phage tail proteins"/>
    <property type="match status" value="1"/>
</dbReference>
<accession>A0AA48KZQ2</accession>
<protein>
    <submittedName>
        <fullName evidence="1">Uncharacterized protein</fullName>
    </submittedName>
</protein>